<dbReference type="EMBL" id="CP000481">
    <property type="protein sequence ID" value="ABK53340.1"/>
    <property type="molecule type" value="Genomic_DNA"/>
</dbReference>
<protein>
    <recommendedName>
        <fullName evidence="3">Putative T7SS secretion signal domain-containing protein</fullName>
    </recommendedName>
</protein>
<gene>
    <name evidence="4" type="ordered locus">Acel_1568</name>
</gene>
<accession>A0LV80</accession>
<evidence type="ECO:0000313" key="5">
    <source>
        <dbReference type="Proteomes" id="UP000008221"/>
    </source>
</evidence>
<dbReference type="HOGENOM" id="CLU_556253_0_0_11"/>
<evidence type="ECO:0000256" key="2">
    <source>
        <dbReference type="SAM" id="Phobius"/>
    </source>
</evidence>
<feature type="coiled-coil region" evidence="1">
    <location>
        <begin position="93"/>
        <end position="127"/>
    </location>
</feature>
<keyword evidence="1" id="KW-0175">Coiled coil</keyword>
<feature type="domain" description="Putative T7SS secretion signal" evidence="3">
    <location>
        <begin position="22"/>
        <end position="181"/>
    </location>
</feature>
<keyword evidence="2" id="KW-1133">Transmembrane helix</keyword>
<dbReference type="InParanoid" id="A0LV80"/>
<evidence type="ECO:0000259" key="3">
    <source>
        <dbReference type="Pfam" id="PF21725"/>
    </source>
</evidence>
<dbReference type="eggNOG" id="COG1372">
    <property type="taxonomic scope" value="Bacteria"/>
</dbReference>
<dbReference type="InterPro" id="IPR049082">
    <property type="entry name" value="T7SS_signal"/>
</dbReference>
<organism evidence="4 5">
    <name type="scientific">Acidothermus cellulolyticus (strain ATCC 43068 / DSM 8971 / 11B)</name>
    <dbReference type="NCBI Taxonomy" id="351607"/>
    <lineage>
        <taxon>Bacteria</taxon>
        <taxon>Bacillati</taxon>
        <taxon>Actinomycetota</taxon>
        <taxon>Actinomycetes</taxon>
        <taxon>Acidothermales</taxon>
        <taxon>Acidothermaceae</taxon>
        <taxon>Acidothermus</taxon>
    </lineage>
</organism>
<dbReference type="AlphaFoldDB" id="A0LV80"/>
<reference evidence="4 5" key="1">
    <citation type="journal article" date="2009" name="Genome Res.">
        <title>Complete genome of the cellulolytic thermophile Acidothermus cellulolyticus 11B provides insights into its ecophysiological and evolutionary adaptations.</title>
        <authorList>
            <person name="Barabote R.D."/>
            <person name="Xie G."/>
            <person name="Leu D.H."/>
            <person name="Normand P."/>
            <person name="Necsulea A."/>
            <person name="Daubin V."/>
            <person name="Medigue C."/>
            <person name="Adney W.S."/>
            <person name="Xu X.C."/>
            <person name="Lapidus A."/>
            <person name="Parales R.E."/>
            <person name="Detter C."/>
            <person name="Pujic P."/>
            <person name="Bruce D."/>
            <person name="Lavire C."/>
            <person name="Challacombe J.F."/>
            <person name="Brettin T.S."/>
            <person name="Berry A.M."/>
        </authorList>
    </citation>
    <scope>NUCLEOTIDE SEQUENCE [LARGE SCALE GENOMIC DNA]</scope>
    <source>
        <strain evidence="5">ATCC 43068 / DSM 8971 / 11B</strain>
    </source>
</reference>
<keyword evidence="2" id="KW-0812">Transmembrane</keyword>
<dbReference type="Pfam" id="PF21725">
    <property type="entry name" value="T7SS_signal"/>
    <property type="match status" value="1"/>
</dbReference>
<keyword evidence="5" id="KW-1185">Reference proteome</keyword>
<evidence type="ECO:0000256" key="1">
    <source>
        <dbReference type="SAM" id="Coils"/>
    </source>
</evidence>
<sequence>MNCSTTVLPLPFRDMTDNPPPISGDPHAIAETARRLIAAATGVSDVGQRLHFLAATDNFWWGTAAERAHDRTLHLAAPLTVVAEAYRAGGKVLRRYAIQLDDLQHEAERAQRRVSQAESDVAAARHALTSALAHDAATRSVAWGLGVPPPPATAPRYSAAVTDAEHQLAAAKEQFTSCQEKFAELARSTARRLDNLQPPARDHRPWWHTVTHPMAHWISHHWAHFLRQTARLAQSIGTVAGVVALLLAAVAIAFPPLEIAAGATEALAAVSNTTAGVARAAVELSEPTGRTAGLVDLATVSLPGPARRIVAKTGVGRLEAPTHLAIRRPPPPSRDIPLGFRNRDEFAAFGERLQRGLAEAGYPNAVAIMQGSSVTGVSFRTKEPFDVGRRSDFDIALCDESLFRAAKHHGVDLRAYERTAPLKARKKESVEIARQLGLDGLQRELSARARRDVDFMIFRYTGTALIRAQSIPFPPWRDRVLGPSQPTRFQ</sequence>
<keyword evidence="2" id="KW-0472">Membrane</keyword>
<evidence type="ECO:0000313" key="4">
    <source>
        <dbReference type="EMBL" id="ABK53340.1"/>
    </source>
</evidence>
<proteinExistence type="predicted"/>
<dbReference type="KEGG" id="ace:Acel_1568"/>
<dbReference type="STRING" id="351607.Acel_1568"/>
<dbReference type="Proteomes" id="UP000008221">
    <property type="component" value="Chromosome"/>
</dbReference>
<name>A0LV80_ACIC1</name>
<feature type="transmembrane region" description="Helical" evidence="2">
    <location>
        <begin position="232"/>
        <end position="254"/>
    </location>
</feature>